<reference evidence="3 4" key="1">
    <citation type="journal article" date="2018" name="IMA Fungus">
        <title>IMA Genome-F 9: Draft genome sequence of Annulohypoxylon stygium, Aspergillus mulundensis, Berkeleyomyces basicola (syn. Thielaviopsis basicola), Ceratocystis smalleyi, two Cercospora beticola strains, Coleophoma cylindrospora, Fusarium fracticaudum, Phialophora cf. hyalina, and Morchella septimelata.</title>
        <authorList>
            <person name="Wingfield B.D."/>
            <person name="Bills G.F."/>
            <person name="Dong Y."/>
            <person name="Huang W."/>
            <person name="Nel W.J."/>
            <person name="Swalarsk-Parry B.S."/>
            <person name="Vaghefi N."/>
            <person name="Wilken P.M."/>
            <person name="An Z."/>
            <person name="de Beer Z.W."/>
            <person name="De Vos L."/>
            <person name="Chen L."/>
            <person name="Duong T.A."/>
            <person name="Gao Y."/>
            <person name="Hammerbacher A."/>
            <person name="Kikkert J.R."/>
            <person name="Li Y."/>
            <person name="Li H."/>
            <person name="Li K."/>
            <person name="Li Q."/>
            <person name="Liu X."/>
            <person name="Ma X."/>
            <person name="Naidoo K."/>
            <person name="Pethybridge S.J."/>
            <person name="Sun J."/>
            <person name="Steenkamp E.T."/>
            <person name="van der Nest M.A."/>
            <person name="van Wyk S."/>
            <person name="Wingfield M.J."/>
            <person name="Xiong C."/>
            <person name="Yue Q."/>
            <person name="Zhang X."/>
        </authorList>
    </citation>
    <scope>NUCLEOTIDE SEQUENCE [LARGE SCALE GENOMIC DNA]</scope>
    <source>
        <strain evidence="3 4">BP5796</strain>
    </source>
</reference>
<keyword evidence="4" id="KW-1185">Reference proteome</keyword>
<sequence>MGSTEDTKLILYTNYMCPWAHRAQIILAELDIPFETVIIDLDKPRTAEYLAINPRGLVPTISYNGKIIPESGIVSQFLADAYPSHLLKTSTEEGGALQRAEINFFIDAYMSKVNSILYPAIRAEGAEKEEYVTKYVEAISKEVEPLLKNAGPYFGGSSKLTFAEVMTGSFVLRLVSFSKKGKLLPTGLPKALEEKTPNFWKWANAVASAKSVTYIWDEEAVATRTLERLGKK</sequence>
<dbReference type="PROSITE" id="PS51354">
    <property type="entry name" value="GLUTAREDOXIN_2"/>
    <property type="match status" value="1"/>
</dbReference>
<dbReference type="SFLD" id="SFLDG00358">
    <property type="entry name" value="Main_(cytGST)"/>
    <property type="match status" value="1"/>
</dbReference>
<dbReference type="PANTHER" id="PTHR43968:SF8">
    <property type="entry name" value="S-TRANSFERASE, PUTATIVE (AFU_ORTHOLOGUE AFUA_2G00590)-RELATED"/>
    <property type="match status" value="1"/>
</dbReference>
<evidence type="ECO:0000313" key="3">
    <source>
        <dbReference type="EMBL" id="RDW91903.1"/>
    </source>
</evidence>
<name>A0A3D8T007_9HELO</name>
<dbReference type="PANTHER" id="PTHR43968">
    <property type="match status" value="1"/>
</dbReference>
<dbReference type="GO" id="GO:0005737">
    <property type="term" value="C:cytoplasm"/>
    <property type="evidence" value="ECO:0007669"/>
    <property type="project" value="TreeGrafter"/>
</dbReference>
<dbReference type="InterPro" id="IPR050983">
    <property type="entry name" value="GST_Omega/HSP26"/>
</dbReference>
<dbReference type="CDD" id="cd00570">
    <property type="entry name" value="GST_N_family"/>
    <property type="match status" value="1"/>
</dbReference>
<dbReference type="OrthoDB" id="202840at2759"/>
<feature type="domain" description="GST N-terminal" evidence="1">
    <location>
        <begin position="7"/>
        <end position="86"/>
    </location>
</feature>
<protein>
    <recommendedName>
        <fullName evidence="5">Thioredoxin-like protein</fullName>
    </recommendedName>
</protein>
<proteinExistence type="predicted"/>
<dbReference type="InterPro" id="IPR040079">
    <property type="entry name" value="Glutathione_S-Trfase"/>
</dbReference>
<comment type="caution">
    <text evidence="3">The sequence shown here is derived from an EMBL/GenBank/DDBJ whole genome shotgun (WGS) entry which is preliminary data.</text>
</comment>
<evidence type="ECO:0000313" key="4">
    <source>
        <dbReference type="Proteomes" id="UP000256328"/>
    </source>
</evidence>
<dbReference type="EMBL" id="PDLN01000002">
    <property type="protein sequence ID" value="RDW91903.1"/>
    <property type="molecule type" value="Genomic_DNA"/>
</dbReference>
<dbReference type="InterPro" id="IPR036282">
    <property type="entry name" value="Glutathione-S-Trfase_C_sf"/>
</dbReference>
<dbReference type="SFLD" id="SFLDS00019">
    <property type="entry name" value="Glutathione_Transferase_(cytos"/>
    <property type="match status" value="1"/>
</dbReference>
<dbReference type="SUPFAM" id="SSF52833">
    <property type="entry name" value="Thioredoxin-like"/>
    <property type="match status" value="1"/>
</dbReference>
<evidence type="ECO:0008006" key="5">
    <source>
        <dbReference type="Google" id="ProtNLM"/>
    </source>
</evidence>
<dbReference type="InterPro" id="IPR036249">
    <property type="entry name" value="Thioredoxin-like_sf"/>
</dbReference>
<dbReference type="AlphaFoldDB" id="A0A3D8T007"/>
<feature type="domain" description="GST C-terminal" evidence="2">
    <location>
        <begin position="95"/>
        <end position="232"/>
    </location>
</feature>
<organism evidence="3 4">
    <name type="scientific">Coleophoma crateriformis</name>
    <dbReference type="NCBI Taxonomy" id="565419"/>
    <lineage>
        <taxon>Eukaryota</taxon>
        <taxon>Fungi</taxon>
        <taxon>Dikarya</taxon>
        <taxon>Ascomycota</taxon>
        <taxon>Pezizomycotina</taxon>
        <taxon>Leotiomycetes</taxon>
        <taxon>Helotiales</taxon>
        <taxon>Dermateaceae</taxon>
        <taxon>Coleophoma</taxon>
    </lineage>
</organism>
<evidence type="ECO:0000259" key="2">
    <source>
        <dbReference type="PROSITE" id="PS50405"/>
    </source>
</evidence>
<dbReference type="InterPro" id="IPR010987">
    <property type="entry name" value="Glutathione-S-Trfase_C-like"/>
</dbReference>
<dbReference type="Gene3D" id="3.40.30.10">
    <property type="entry name" value="Glutaredoxin"/>
    <property type="match status" value="1"/>
</dbReference>
<evidence type="ECO:0000259" key="1">
    <source>
        <dbReference type="PROSITE" id="PS50404"/>
    </source>
</evidence>
<gene>
    <name evidence="3" type="ORF">BP5796_01297</name>
</gene>
<dbReference type="PROSITE" id="PS50405">
    <property type="entry name" value="GST_CTER"/>
    <property type="match status" value="1"/>
</dbReference>
<dbReference type="PROSITE" id="PS50404">
    <property type="entry name" value="GST_NTER"/>
    <property type="match status" value="1"/>
</dbReference>
<accession>A0A3D8T007</accession>
<dbReference type="Proteomes" id="UP000256328">
    <property type="component" value="Unassembled WGS sequence"/>
</dbReference>
<dbReference type="InterPro" id="IPR004045">
    <property type="entry name" value="Glutathione_S-Trfase_N"/>
</dbReference>
<dbReference type="Pfam" id="PF13417">
    <property type="entry name" value="GST_N_3"/>
    <property type="match status" value="1"/>
</dbReference>
<dbReference type="SUPFAM" id="SSF47616">
    <property type="entry name" value="GST C-terminal domain-like"/>
    <property type="match status" value="1"/>
</dbReference>
<dbReference type="Gene3D" id="1.20.1050.10">
    <property type="match status" value="1"/>
</dbReference>